<dbReference type="EMBL" id="RQYT01000023">
    <property type="protein sequence ID" value="RRD49076.1"/>
    <property type="molecule type" value="Genomic_DNA"/>
</dbReference>
<proteinExistence type="predicted"/>
<name>A0A3P1WSW2_9ACTN</name>
<evidence type="ECO:0000313" key="1">
    <source>
        <dbReference type="EMBL" id="RRD49076.1"/>
    </source>
</evidence>
<dbReference type="Proteomes" id="UP000280935">
    <property type="component" value="Unassembled WGS sequence"/>
</dbReference>
<sequence>MTDNAELATELEAAALQVAGVQQLYLAGSSVKAVLAEGARALGVGSGANAVAVNIGDESCTIQVSCAVSADHRAGDVVREVARTLADLCRDKGLPPARMEVTVAAVTAVDATAPPGS</sequence>
<comment type="caution">
    <text evidence="1">The sequence shown here is derived from an EMBL/GenBank/DDBJ whole genome shotgun (WGS) entry which is preliminary data.</text>
</comment>
<gene>
    <name evidence="1" type="ORF">EII35_09830</name>
</gene>
<reference evidence="1 2" key="1">
    <citation type="submission" date="2018-11" db="EMBL/GenBank/DDBJ databases">
        <title>Genomes From Bacteria Associated with the Canine Oral Cavity: a Test Case for Automated Genome-Based Taxonomic Assignment.</title>
        <authorList>
            <person name="Coil D.A."/>
            <person name="Jospin G."/>
            <person name="Darling A.E."/>
            <person name="Wallis C."/>
            <person name="Davis I.J."/>
            <person name="Harris S."/>
            <person name="Eisen J.A."/>
            <person name="Holcombe L.J."/>
            <person name="O'Flynn C."/>
        </authorList>
    </citation>
    <scope>NUCLEOTIDE SEQUENCE [LARGE SCALE GENOMIC DNA]</scope>
    <source>
        <strain evidence="1 2">OH2822_COT-296</strain>
    </source>
</reference>
<organism evidence="1 2">
    <name type="scientific">Arachnia propionica</name>
    <dbReference type="NCBI Taxonomy" id="1750"/>
    <lineage>
        <taxon>Bacteria</taxon>
        <taxon>Bacillati</taxon>
        <taxon>Actinomycetota</taxon>
        <taxon>Actinomycetes</taxon>
        <taxon>Propionibacteriales</taxon>
        <taxon>Propionibacteriaceae</taxon>
        <taxon>Arachnia</taxon>
    </lineage>
</organism>
<evidence type="ECO:0000313" key="2">
    <source>
        <dbReference type="Proteomes" id="UP000280935"/>
    </source>
</evidence>
<dbReference type="OrthoDB" id="4991229at2"/>
<accession>A0A3P1WSW2</accession>
<dbReference type="AlphaFoldDB" id="A0A3P1WSW2"/>
<dbReference type="RefSeq" id="WP_125228295.1">
    <property type="nucleotide sequence ID" value="NZ_RQYT01000023.1"/>
</dbReference>
<protein>
    <recommendedName>
        <fullName evidence="3">Asp23/Gls24 family envelope stress response protein</fullName>
    </recommendedName>
</protein>
<evidence type="ECO:0008006" key="3">
    <source>
        <dbReference type="Google" id="ProtNLM"/>
    </source>
</evidence>